<organism evidence="1 2">
    <name type="scientific">Hesseltinella vesiculosa</name>
    <dbReference type="NCBI Taxonomy" id="101127"/>
    <lineage>
        <taxon>Eukaryota</taxon>
        <taxon>Fungi</taxon>
        <taxon>Fungi incertae sedis</taxon>
        <taxon>Mucoromycota</taxon>
        <taxon>Mucoromycotina</taxon>
        <taxon>Mucoromycetes</taxon>
        <taxon>Mucorales</taxon>
        <taxon>Cunninghamellaceae</taxon>
        <taxon>Hesseltinella</taxon>
    </lineage>
</organism>
<dbReference type="Proteomes" id="UP000242146">
    <property type="component" value="Unassembled WGS sequence"/>
</dbReference>
<protein>
    <submittedName>
        <fullName evidence="1">Uncharacterized protein</fullName>
    </submittedName>
</protein>
<gene>
    <name evidence="1" type="ORF">DM01DRAFT_1166737</name>
</gene>
<proteinExistence type="predicted"/>
<name>A0A1X2G5U4_9FUNG</name>
<keyword evidence="2" id="KW-1185">Reference proteome</keyword>
<accession>A0A1X2G5U4</accession>
<dbReference type="EMBL" id="MCGT01000040">
    <property type="protein sequence ID" value="ORX45851.1"/>
    <property type="molecule type" value="Genomic_DNA"/>
</dbReference>
<sequence>MSSWTRSCLIKFLKINAVVIKNHVHLSHQLDKLIFVDPQELAKDDDLSPYLANYSAHMMSNGTRRAYLVMMKAYVDAGRTEEASTFHKNILQYVDKNLFCLPAMSPCRLMKVAGFVLVPPILQLKKMKNQPFSPWDPPAHLIKNHSARLL</sequence>
<comment type="caution">
    <text evidence="1">The sequence shown here is derived from an EMBL/GenBank/DDBJ whole genome shotgun (WGS) entry which is preliminary data.</text>
</comment>
<evidence type="ECO:0000313" key="2">
    <source>
        <dbReference type="Proteomes" id="UP000242146"/>
    </source>
</evidence>
<dbReference type="AlphaFoldDB" id="A0A1X2G5U4"/>
<reference evidence="1 2" key="1">
    <citation type="submission" date="2016-07" db="EMBL/GenBank/DDBJ databases">
        <title>Pervasive Adenine N6-methylation of Active Genes in Fungi.</title>
        <authorList>
            <consortium name="DOE Joint Genome Institute"/>
            <person name="Mondo S.J."/>
            <person name="Dannebaum R.O."/>
            <person name="Kuo R.C."/>
            <person name="Labutti K."/>
            <person name="Haridas S."/>
            <person name="Kuo A."/>
            <person name="Salamov A."/>
            <person name="Ahrendt S.R."/>
            <person name="Lipzen A."/>
            <person name="Sullivan W."/>
            <person name="Andreopoulos W.B."/>
            <person name="Clum A."/>
            <person name="Lindquist E."/>
            <person name="Daum C."/>
            <person name="Ramamoorthy G.K."/>
            <person name="Gryganskyi A."/>
            <person name="Culley D."/>
            <person name="Magnuson J.K."/>
            <person name="James T.Y."/>
            <person name="O'Malley M.A."/>
            <person name="Stajich J.E."/>
            <person name="Spatafora J.W."/>
            <person name="Visel A."/>
            <person name="Grigoriev I.V."/>
        </authorList>
    </citation>
    <scope>NUCLEOTIDE SEQUENCE [LARGE SCALE GENOMIC DNA]</scope>
    <source>
        <strain evidence="1 2">NRRL 3301</strain>
    </source>
</reference>
<evidence type="ECO:0000313" key="1">
    <source>
        <dbReference type="EMBL" id="ORX45851.1"/>
    </source>
</evidence>